<reference evidence="9" key="1">
    <citation type="journal article" date="2018" name="Nat. Microbiol.">
        <title>Leveraging single-cell genomics to expand the fungal tree of life.</title>
        <authorList>
            <person name="Ahrendt S.R."/>
            <person name="Quandt C.A."/>
            <person name="Ciobanu D."/>
            <person name="Clum A."/>
            <person name="Salamov A."/>
            <person name="Andreopoulos B."/>
            <person name="Cheng J.F."/>
            <person name="Woyke T."/>
            <person name="Pelin A."/>
            <person name="Henrissat B."/>
            <person name="Reynolds N.K."/>
            <person name="Benny G.L."/>
            <person name="Smith M.E."/>
            <person name="James T.Y."/>
            <person name="Grigoriev I.V."/>
        </authorList>
    </citation>
    <scope>NUCLEOTIDE SEQUENCE [LARGE SCALE GENOMIC DNA]</scope>
    <source>
        <strain evidence="9">ATCC 52028</strain>
    </source>
</reference>
<dbReference type="InterPro" id="IPR027417">
    <property type="entry name" value="P-loop_NTPase"/>
</dbReference>
<dbReference type="PROSITE" id="PS00674">
    <property type="entry name" value="AAA"/>
    <property type="match status" value="1"/>
</dbReference>
<dbReference type="GO" id="GO:0005634">
    <property type="term" value="C:nucleus"/>
    <property type="evidence" value="ECO:0007669"/>
    <property type="project" value="TreeGrafter"/>
</dbReference>
<dbReference type="GO" id="GO:0016887">
    <property type="term" value="F:ATP hydrolysis activity"/>
    <property type="evidence" value="ECO:0007669"/>
    <property type="project" value="InterPro"/>
</dbReference>
<feature type="non-terminal residue" evidence="8">
    <location>
        <position position="1"/>
    </location>
</feature>
<evidence type="ECO:0000256" key="6">
    <source>
        <dbReference type="SAM" id="Coils"/>
    </source>
</evidence>
<dbReference type="AlphaFoldDB" id="A0A4P9XAS0"/>
<dbReference type="FunFam" id="3.40.50.300:FF:000365">
    <property type="entry name" value="Ribosome biogenesis ATPase RIX7"/>
    <property type="match status" value="1"/>
</dbReference>
<name>A0A4P9XAS0_9FUNG</name>
<feature type="non-terminal residue" evidence="8">
    <location>
        <position position="537"/>
    </location>
</feature>
<protein>
    <recommendedName>
        <fullName evidence="7">AAA+ ATPase domain-containing protein</fullName>
    </recommendedName>
</protein>
<dbReference type="InterPro" id="IPR003593">
    <property type="entry name" value="AAA+_ATPase"/>
</dbReference>
<feature type="domain" description="AAA+ ATPase" evidence="7">
    <location>
        <begin position="346"/>
        <end position="483"/>
    </location>
</feature>
<dbReference type="SMART" id="SM00382">
    <property type="entry name" value="AAA"/>
    <property type="match status" value="2"/>
</dbReference>
<dbReference type="Gene3D" id="3.40.50.300">
    <property type="entry name" value="P-loop containing nucleotide triphosphate hydrolases"/>
    <property type="match status" value="2"/>
</dbReference>
<dbReference type="GO" id="GO:0042254">
    <property type="term" value="P:ribosome biogenesis"/>
    <property type="evidence" value="ECO:0007669"/>
    <property type="project" value="TreeGrafter"/>
</dbReference>
<dbReference type="FunFam" id="3.40.50.300:FF:000018">
    <property type="entry name" value="Cell division control 48"/>
    <property type="match status" value="1"/>
</dbReference>
<evidence type="ECO:0000256" key="2">
    <source>
        <dbReference type="ARBA" id="ARBA00022737"/>
    </source>
</evidence>
<dbReference type="GO" id="GO:0005524">
    <property type="term" value="F:ATP binding"/>
    <property type="evidence" value="ECO:0007669"/>
    <property type="project" value="UniProtKB-KW"/>
</dbReference>
<dbReference type="GO" id="GO:1990275">
    <property type="term" value="F:preribosome binding"/>
    <property type="evidence" value="ECO:0007669"/>
    <property type="project" value="TreeGrafter"/>
</dbReference>
<keyword evidence="3 5" id="KW-0547">Nucleotide-binding</keyword>
<dbReference type="InterPro" id="IPR003959">
    <property type="entry name" value="ATPase_AAA_core"/>
</dbReference>
<evidence type="ECO:0000256" key="3">
    <source>
        <dbReference type="ARBA" id="ARBA00022741"/>
    </source>
</evidence>
<dbReference type="PANTHER" id="PTHR23077">
    <property type="entry name" value="AAA-FAMILY ATPASE"/>
    <property type="match status" value="1"/>
</dbReference>
<evidence type="ECO:0000313" key="9">
    <source>
        <dbReference type="Proteomes" id="UP000274922"/>
    </source>
</evidence>
<dbReference type="EMBL" id="ML014142">
    <property type="protein sequence ID" value="RKP02468.1"/>
    <property type="molecule type" value="Genomic_DNA"/>
</dbReference>
<feature type="coiled-coil region" evidence="6">
    <location>
        <begin position="229"/>
        <end position="268"/>
    </location>
</feature>
<dbReference type="STRING" id="1555241.A0A4P9XAS0"/>
<dbReference type="Proteomes" id="UP000274922">
    <property type="component" value="Unassembled WGS sequence"/>
</dbReference>
<dbReference type="SUPFAM" id="SSF52540">
    <property type="entry name" value="P-loop containing nucleoside triphosphate hydrolases"/>
    <property type="match status" value="2"/>
</dbReference>
<dbReference type="GO" id="GO:0003723">
    <property type="term" value="F:RNA binding"/>
    <property type="evidence" value="ECO:0007669"/>
    <property type="project" value="TreeGrafter"/>
</dbReference>
<evidence type="ECO:0000259" key="7">
    <source>
        <dbReference type="SMART" id="SM00382"/>
    </source>
</evidence>
<keyword evidence="2" id="KW-0677">Repeat</keyword>
<accession>A0A4P9XAS0</accession>
<evidence type="ECO:0000313" key="8">
    <source>
        <dbReference type="EMBL" id="RKP02468.1"/>
    </source>
</evidence>
<dbReference type="InterPro" id="IPR041569">
    <property type="entry name" value="AAA_lid_3"/>
</dbReference>
<dbReference type="Pfam" id="PF17862">
    <property type="entry name" value="AAA_lid_3"/>
    <property type="match status" value="1"/>
</dbReference>
<feature type="domain" description="AAA+ ATPase" evidence="7">
    <location>
        <begin position="42"/>
        <end position="182"/>
    </location>
</feature>
<keyword evidence="9" id="KW-1185">Reference proteome</keyword>
<evidence type="ECO:0000256" key="5">
    <source>
        <dbReference type="RuleBase" id="RU003651"/>
    </source>
</evidence>
<organism evidence="8 9">
    <name type="scientific">Caulochytrium protostelioides</name>
    <dbReference type="NCBI Taxonomy" id="1555241"/>
    <lineage>
        <taxon>Eukaryota</taxon>
        <taxon>Fungi</taxon>
        <taxon>Fungi incertae sedis</taxon>
        <taxon>Chytridiomycota</taxon>
        <taxon>Chytridiomycota incertae sedis</taxon>
        <taxon>Chytridiomycetes</taxon>
        <taxon>Caulochytriales</taxon>
        <taxon>Caulochytriaceae</taxon>
        <taxon>Caulochytrium</taxon>
    </lineage>
</organism>
<comment type="similarity">
    <text evidence="1 5">Belongs to the AAA ATPase family.</text>
</comment>
<dbReference type="InterPro" id="IPR003960">
    <property type="entry name" value="ATPase_AAA_CS"/>
</dbReference>
<dbReference type="InterPro" id="IPR050168">
    <property type="entry name" value="AAA_ATPase_domain"/>
</dbReference>
<keyword evidence="4 5" id="KW-0067">ATP-binding</keyword>
<proteinExistence type="inferred from homology"/>
<dbReference type="Gene3D" id="1.10.8.60">
    <property type="match status" value="2"/>
</dbReference>
<dbReference type="CDD" id="cd19511">
    <property type="entry name" value="RecA-like_CDC48_r2-like"/>
    <property type="match status" value="1"/>
</dbReference>
<dbReference type="PANTHER" id="PTHR23077:SF171">
    <property type="entry name" value="NUCLEAR VALOSIN-CONTAINING PROTEIN-LIKE"/>
    <property type="match status" value="1"/>
</dbReference>
<sequence>WTVPEERLSDMGGIDDCKQQIDDLIGTLFRHPTLYAKMGVQPPRGVLLHGPPGCGKSFLARAIAGEMGVPLLDYPAPTITSGVSGDSEKRLREIFKMAQDYAPCILFFDEVEIISGKRESAQRQMETRIVGQLLSCLDSLSREGDPARPVLVIGATNRADSLDPAFRRSGRFDKEIGMGIPNQEARMDILDRITKNMRLAPDVHLEELAKRTPGFVGADLQSLCSEAGLLAIQTMAKFLEQQASELEEADDERENDDEAQLLAEAETEAEAALLDDENASLKIQFKDFLAALTKVQPSATREGFATRSGVTWDDIGALGSIQQELRMSVVLPIRYPKMFAQVGVEQPMGILLYGPPGCGKTLLAKAVASESHCNFISVNGPELLNKYVGESERAIRQVFDRARASRPCVIFFDEMDAICPTRSNDGDSQSSSRLVNTLLVQMNGMTERKGVYLIAATNRPDMMDPAMMRPGRFDKTLYVDLPSASERVDILKTLTKRTPLDADVDLVAVAAHPAARHLSGADLAALVREAAVTALKE</sequence>
<gene>
    <name evidence="8" type="ORF">CXG81DRAFT_5346</name>
</gene>
<keyword evidence="6" id="KW-0175">Coiled coil</keyword>
<dbReference type="Pfam" id="PF00004">
    <property type="entry name" value="AAA"/>
    <property type="match status" value="2"/>
</dbReference>
<dbReference type="OrthoDB" id="27435at2759"/>
<evidence type="ECO:0000256" key="1">
    <source>
        <dbReference type="ARBA" id="ARBA00006914"/>
    </source>
</evidence>
<evidence type="ECO:0000256" key="4">
    <source>
        <dbReference type="ARBA" id="ARBA00022840"/>
    </source>
</evidence>